<keyword evidence="1" id="KW-1133">Transmembrane helix</keyword>
<accession>A0AAD9VKR8</accession>
<evidence type="ECO:0000313" key="2">
    <source>
        <dbReference type="EMBL" id="KAK2578223.1"/>
    </source>
</evidence>
<dbReference type="EMBL" id="JAIFRP010000511">
    <property type="protein sequence ID" value="KAK2578223.1"/>
    <property type="molecule type" value="Genomic_DNA"/>
</dbReference>
<comment type="caution">
    <text evidence="2">The sequence shown here is derived from an EMBL/GenBank/DDBJ whole genome shotgun (WGS) entry which is preliminary data.</text>
</comment>
<name>A0AAD9VKR8_9HYME</name>
<reference evidence="2" key="1">
    <citation type="submission" date="2021-08" db="EMBL/GenBank/DDBJ databases">
        <authorList>
            <person name="Misof B."/>
            <person name="Oliver O."/>
            <person name="Podsiadlowski L."/>
            <person name="Donath A."/>
            <person name="Peters R."/>
            <person name="Mayer C."/>
            <person name="Rust J."/>
            <person name="Gunkel S."/>
            <person name="Lesny P."/>
            <person name="Martin S."/>
            <person name="Oeyen J.P."/>
            <person name="Petersen M."/>
            <person name="Panagiotis P."/>
            <person name="Wilbrandt J."/>
            <person name="Tanja T."/>
        </authorList>
    </citation>
    <scope>NUCLEOTIDE SEQUENCE</scope>
    <source>
        <strain evidence="2">GBR_01_08_01A</strain>
        <tissue evidence="2">Thorax + abdomen</tissue>
    </source>
</reference>
<proteinExistence type="predicted"/>
<organism evidence="2 3">
    <name type="scientific">Odynerus spinipes</name>
    <dbReference type="NCBI Taxonomy" id="1348599"/>
    <lineage>
        <taxon>Eukaryota</taxon>
        <taxon>Metazoa</taxon>
        <taxon>Ecdysozoa</taxon>
        <taxon>Arthropoda</taxon>
        <taxon>Hexapoda</taxon>
        <taxon>Insecta</taxon>
        <taxon>Pterygota</taxon>
        <taxon>Neoptera</taxon>
        <taxon>Endopterygota</taxon>
        <taxon>Hymenoptera</taxon>
        <taxon>Apocrita</taxon>
        <taxon>Aculeata</taxon>
        <taxon>Vespoidea</taxon>
        <taxon>Vespidae</taxon>
        <taxon>Eumeninae</taxon>
        <taxon>Odynerus</taxon>
    </lineage>
</organism>
<reference evidence="2" key="2">
    <citation type="journal article" date="2023" name="Commun. Biol.">
        <title>Intrasexual cuticular hydrocarbon dimorphism in a wasp sheds light on hydrocarbon biosynthesis genes in Hymenoptera.</title>
        <authorList>
            <person name="Moris V.C."/>
            <person name="Podsiadlowski L."/>
            <person name="Martin S."/>
            <person name="Oeyen J.P."/>
            <person name="Donath A."/>
            <person name="Petersen M."/>
            <person name="Wilbrandt J."/>
            <person name="Misof B."/>
            <person name="Liedtke D."/>
            <person name="Thamm M."/>
            <person name="Scheiner R."/>
            <person name="Schmitt T."/>
            <person name="Niehuis O."/>
        </authorList>
    </citation>
    <scope>NUCLEOTIDE SEQUENCE</scope>
    <source>
        <strain evidence="2">GBR_01_08_01A</strain>
    </source>
</reference>
<gene>
    <name evidence="2" type="ORF">KPH14_009768</name>
</gene>
<sequence length="83" mass="9689">MRKTINKYVPTATALPMKQMPHELRRCVFTTSCSHHWPVPREDIHLKKPEEVFTDNGKRTVCIGCTFLLGFILIYRRTTLDIS</sequence>
<keyword evidence="1" id="KW-0472">Membrane</keyword>
<feature type="transmembrane region" description="Helical" evidence="1">
    <location>
        <begin position="57"/>
        <end position="75"/>
    </location>
</feature>
<evidence type="ECO:0000256" key="1">
    <source>
        <dbReference type="SAM" id="Phobius"/>
    </source>
</evidence>
<dbReference type="Proteomes" id="UP001258017">
    <property type="component" value="Unassembled WGS sequence"/>
</dbReference>
<protein>
    <submittedName>
        <fullName evidence="2">Uncharacterized protein</fullName>
    </submittedName>
</protein>
<keyword evidence="3" id="KW-1185">Reference proteome</keyword>
<keyword evidence="1" id="KW-0812">Transmembrane</keyword>
<dbReference type="AlphaFoldDB" id="A0AAD9VKR8"/>
<evidence type="ECO:0000313" key="3">
    <source>
        <dbReference type="Proteomes" id="UP001258017"/>
    </source>
</evidence>